<reference evidence="13 14" key="1">
    <citation type="journal article" date="2015" name="Genome Announc.">
        <title>Complete Genome Sequence of Rat Cytomegalovirus Strain ALL-03 (Malaysian Strain).</title>
        <authorList>
            <person name="Balakrishnan K.N."/>
            <person name="Abdullah A.A."/>
            <person name="Camalxaman S.N."/>
            <person name="Quah Y.W."/>
            <person name="Abba Y."/>
            <person name="Hani H."/>
            <person name="Loh H.S."/>
            <person name="Kamal F.M."/>
            <person name="Zeenathul N.A."/>
            <person name="Aini I."/>
            <person name="Omar A.R."/>
            <person name="Noordin M.M."/>
            <person name="Mohd Azmi M.L."/>
        </authorList>
    </citation>
    <scope>NUCLEOTIDE SEQUENCE [LARGE SCALE GENOMIC DNA]</scope>
    <source>
        <strain evidence="13">ALL-03</strain>
    </source>
</reference>
<evidence type="ECO:0000256" key="10">
    <source>
        <dbReference type="ARBA" id="ARBA00023139"/>
    </source>
</evidence>
<dbReference type="Proteomes" id="UP000105122">
    <property type="component" value="Segment"/>
</dbReference>
<keyword evidence="12" id="KW-0449">Lipoprotein</keyword>
<comment type="function">
    <text evidence="1">Plays several roles during the time course of infection, including egress of virus particles from the perinuclear space and secondary envelopment of cytoplasmic capsids that bud into specific trans-Golgi network (TGN)-derived membranes.</text>
</comment>
<accession>A0A0F6R4A3</accession>
<sequence length="242" mass="27592">MAESDIGSSPSCFRRFIDFALCRRKIRDGSEYIVLRSAEDVDVVELEAFLKDNFENLGITPTDLSEIDREAEVTRHLLRLLPVYKRCVRRYTKLDRLLSNDCRPHLRAAAETECQKSKKVIQALDVVILKLLVGEFSLSDEDSIEKLLEKFSVDQNTLCEVGKIERLIDMDRESSQRLMDKIEPETETSEQAMDPFLRELENAPSVPDTVPGCEDGIENIGKRIGKRDAADGDERKIRITTV</sequence>
<evidence type="ECO:0000256" key="2">
    <source>
        <dbReference type="ARBA" id="ARBA00004136"/>
    </source>
</evidence>
<dbReference type="GO" id="GO:0044177">
    <property type="term" value="C:host cell Golgi apparatus"/>
    <property type="evidence" value="ECO:0007669"/>
    <property type="project" value="UniProtKB-SubCell"/>
</dbReference>
<comment type="similarity">
    <text evidence="5">Belongs to the herpesviridae UL51 family.</text>
</comment>
<evidence type="ECO:0000313" key="13">
    <source>
        <dbReference type="EMBL" id="AKE44238.1"/>
    </source>
</evidence>
<keyword evidence="9" id="KW-0946">Virion</keyword>
<protein>
    <recommendedName>
        <fullName evidence="6">Tegument protein UL51 homolog</fullName>
    </recommendedName>
</protein>
<evidence type="ECO:0000256" key="7">
    <source>
        <dbReference type="ARBA" id="ARBA00022553"/>
    </source>
</evidence>
<dbReference type="Pfam" id="PF04533">
    <property type="entry name" value="Herpes_U44"/>
    <property type="match status" value="1"/>
</dbReference>
<dbReference type="InterPro" id="IPR007619">
    <property type="entry name" value="Herpes_U44"/>
</dbReference>
<evidence type="ECO:0000256" key="1">
    <source>
        <dbReference type="ARBA" id="ARBA00001991"/>
    </source>
</evidence>
<dbReference type="GO" id="GO:0044423">
    <property type="term" value="C:virion component"/>
    <property type="evidence" value="ECO:0007669"/>
    <property type="project" value="UniProtKB-KW"/>
</dbReference>
<evidence type="ECO:0000313" key="14">
    <source>
        <dbReference type="Proteomes" id="UP000105122"/>
    </source>
</evidence>
<keyword evidence="11" id="KW-1035">Host cytoplasm</keyword>
<evidence type="ECO:0000256" key="3">
    <source>
        <dbReference type="ARBA" id="ARBA00004192"/>
    </source>
</evidence>
<evidence type="ECO:0000256" key="6">
    <source>
        <dbReference type="ARBA" id="ARBA00019508"/>
    </source>
</evidence>
<organism evidence="13 14">
    <name type="scientific">Rat cytomegalovirus ALL-03</name>
    <dbReference type="NCBI Taxonomy" id="1640278"/>
    <lineage>
        <taxon>Viruses</taxon>
        <taxon>Duplodnaviria</taxon>
        <taxon>Heunggongvirae</taxon>
        <taxon>Peploviricota</taxon>
        <taxon>Herviviricetes</taxon>
        <taxon>Herpesvirales</taxon>
        <taxon>Orthoherpesviridae</taxon>
        <taxon>Betaherpesvirinae</taxon>
        <taxon>Muromegalovirus</taxon>
        <taxon>Muromegalovirus muridbeta8</taxon>
        <taxon>Rat cytomegalovirus (isolate England)</taxon>
    </lineage>
</organism>
<keyword evidence="7" id="KW-0597">Phosphoprotein</keyword>
<keyword evidence="8" id="KW-1040">Host Golgi apparatus</keyword>
<evidence type="ECO:0000256" key="9">
    <source>
        <dbReference type="ARBA" id="ARBA00022844"/>
    </source>
</evidence>
<gene>
    <name evidence="13" type="primary">a71</name>
</gene>
<proteinExistence type="inferred from homology"/>
<name>A0A0F6R4A3_RCMVE</name>
<evidence type="ECO:0000256" key="12">
    <source>
        <dbReference type="ARBA" id="ARBA00023288"/>
    </source>
</evidence>
<evidence type="ECO:0000256" key="11">
    <source>
        <dbReference type="ARBA" id="ARBA00023200"/>
    </source>
</evidence>
<evidence type="ECO:0000256" key="4">
    <source>
        <dbReference type="ARBA" id="ARBA00004328"/>
    </source>
</evidence>
<evidence type="ECO:0000256" key="8">
    <source>
        <dbReference type="ARBA" id="ARBA00022812"/>
    </source>
</evidence>
<evidence type="ECO:0000256" key="5">
    <source>
        <dbReference type="ARBA" id="ARBA00006551"/>
    </source>
</evidence>
<dbReference type="EMBL" id="KP967684">
    <property type="protein sequence ID" value="AKE44238.1"/>
    <property type="molecule type" value="Genomic_DNA"/>
</dbReference>
<keyword evidence="10" id="KW-0564">Palmitate</keyword>
<comment type="subcellular location">
    <subcellularLocation>
        <location evidence="2">Host Golgi apparatus</location>
    </subcellularLocation>
    <subcellularLocation>
        <location evidence="3">Host cytoplasm</location>
    </subcellularLocation>
    <subcellularLocation>
        <location evidence="4">Virion</location>
    </subcellularLocation>
</comment>